<dbReference type="PROSITE" id="PS50949">
    <property type="entry name" value="HTH_GNTR"/>
    <property type="match status" value="1"/>
</dbReference>
<evidence type="ECO:0000313" key="6">
    <source>
        <dbReference type="Proteomes" id="UP000199228"/>
    </source>
</evidence>
<keyword evidence="3" id="KW-0804">Transcription</keyword>
<evidence type="ECO:0000256" key="1">
    <source>
        <dbReference type="ARBA" id="ARBA00023015"/>
    </source>
</evidence>
<dbReference type="Pfam" id="PF00392">
    <property type="entry name" value="GntR"/>
    <property type="match status" value="1"/>
</dbReference>
<dbReference type="InterPro" id="IPR000524">
    <property type="entry name" value="Tscrpt_reg_HTH_GntR"/>
</dbReference>
<dbReference type="RefSeq" id="WP_176762362.1">
    <property type="nucleotide sequence ID" value="NZ_FMXR01000014.1"/>
</dbReference>
<dbReference type="Gene3D" id="1.20.120.530">
    <property type="entry name" value="GntR ligand-binding domain-like"/>
    <property type="match status" value="1"/>
</dbReference>
<dbReference type="PANTHER" id="PTHR43537:SF5">
    <property type="entry name" value="UXU OPERON TRANSCRIPTIONAL REGULATOR"/>
    <property type="match status" value="1"/>
</dbReference>
<dbReference type="InterPro" id="IPR036388">
    <property type="entry name" value="WH-like_DNA-bd_sf"/>
</dbReference>
<dbReference type="AlphaFoldDB" id="A0A1G6C0P2"/>
<dbReference type="SMART" id="SM00345">
    <property type="entry name" value="HTH_GNTR"/>
    <property type="match status" value="1"/>
</dbReference>
<dbReference type="Pfam" id="PF07729">
    <property type="entry name" value="FCD"/>
    <property type="match status" value="1"/>
</dbReference>
<dbReference type="InterPro" id="IPR036390">
    <property type="entry name" value="WH_DNA-bd_sf"/>
</dbReference>
<protein>
    <submittedName>
        <fullName evidence="5">DNA-binding transcriptional regulator, GntR family</fullName>
    </submittedName>
</protein>
<keyword evidence="6" id="KW-1185">Reference proteome</keyword>
<evidence type="ECO:0000256" key="3">
    <source>
        <dbReference type="ARBA" id="ARBA00023163"/>
    </source>
</evidence>
<evidence type="ECO:0000256" key="2">
    <source>
        <dbReference type="ARBA" id="ARBA00023125"/>
    </source>
</evidence>
<dbReference type="InterPro" id="IPR008920">
    <property type="entry name" value="TF_FadR/GntR_C"/>
</dbReference>
<dbReference type="PANTHER" id="PTHR43537">
    <property type="entry name" value="TRANSCRIPTIONAL REGULATOR, GNTR FAMILY"/>
    <property type="match status" value="1"/>
</dbReference>
<dbReference type="SUPFAM" id="SSF46785">
    <property type="entry name" value="Winged helix' DNA-binding domain"/>
    <property type="match status" value="1"/>
</dbReference>
<accession>A0A1G6C0P2</accession>
<name>A0A1G6C0P2_EUBOX</name>
<dbReference type="Gene3D" id="1.10.10.10">
    <property type="entry name" value="Winged helix-like DNA-binding domain superfamily/Winged helix DNA-binding domain"/>
    <property type="match status" value="1"/>
</dbReference>
<proteinExistence type="predicted"/>
<dbReference type="SMART" id="SM00895">
    <property type="entry name" value="FCD"/>
    <property type="match status" value="1"/>
</dbReference>
<dbReference type="SUPFAM" id="SSF48008">
    <property type="entry name" value="GntR ligand-binding domain-like"/>
    <property type="match status" value="1"/>
</dbReference>
<sequence length="230" mass="26625">MLEPEKKYKMINQSSDTKETYVYEKIKEGIIKNEFPPGTVMVERKLCELYNVSRSPIRNALRQLSTEGLLDVEQGIGIVVPIYTLEDILEVYDLLEVLQVYAISTSLKNYDDIAIGMLETIIENTKLQLTDGDLNQRMDWDVKFHEYIIHRVGNKRLDMIFELLLNQKRRFDITSLNDVDHATDATGQHEAILEAIKSGDVEESCKAIKEHLSYIKKYYINKLVTGKYNI</sequence>
<dbReference type="EMBL" id="FMXR01000014">
    <property type="protein sequence ID" value="SDB26436.1"/>
    <property type="molecule type" value="Genomic_DNA"/>
</dbReference>
<evidence type="ECO:0000313" key="5">
    <source>
        <dbReference type="EMBL" id="SDB26436.1"/>
    </source>
</evidence>
<dbReference type="Proteomes" id="UP000199228">
    <property type="component" value="Unassembled WGS sequence"/>
</dbReference>
<dbReference type="GO" id="GO:0003700">
    <property type="term" value="F:DNA-binding transcription factor activity"/>
    <property type="evidence" value="ECO:0007669"/>
    <property type="project" value="InterPro"/>
</dbReference>
<dbReference type="STRING" id="1732.SAMN02910417_01946"/>
<reference evidence="5 6" key="1">
    <citation type="submission" date="2016-10" db="EMBL/GenBank/DDBJ databases">
        <authorList>
            <person name="de Groot N.N."/>
        </authorList>
    </citation>
    <scope>NUCLEOTIDE SEQUENCE [LARGE SCALE GENOMIC DNA]</scope>
    <source>
        <strain evidence="5 6">DSM 3217</strain>
    </source>
</reference>
<keyword evidence="1" id="KW-0805">Transcription regulation</keyword>
<keyword evidence="2 5" id="KW-0238">DNA-binding</keyword>
<evidence type="ECO:0000259" key="4">
    <source>
        <dbReference type="PROSITE" id="PS50949"/>
    </source>
</evidence>
<dbReference type="GO" id="GO:0003677">
    <property type="term" value="F:DNA binding"/>
    <property type="evidence" value="ECO:0007669"/>
    <property type="project" value="UniProtKB-KW"/>
</dbReference>
<organism evidence="5 6">
    <name type="scientific">Eubacterium oxidoreducens</name>
    <dbReference type="NCBI Taxonomy" id="1732"/>
    <lineage>
        <taxon>Bacteria</taxon>
        <taxon>Bacillati</taxon>
        <taxon>Bacillota</taxon>
        <taxon>Clostridia</taxon>
        <taxon>Eubacteriales</taxon>
        <taxon>Eubacteriaceae</taxon>
        <taxon>Eubacterium</taxon>
    </lineage>
</organism>
<dbReference type="CDD" id="cd07377">
    <property type="entry name" value="WHTH_GntR"/>
    <property type="match status" value="1"/>
</dbReference>
<feature type="domain" description="HTH gntR-type" evidence="4">
    <location>
        <begin position="16"/>
        <end position="83"/>
    </location>
</feature>
<gene>
    <name evidence="5" type="ORF">SAMN02910417_01946</name>
</gene>
<dbReference type="InterPro" id="IPR011711">
    <property type="entry name" value="GntR_C"/>
</dbReference>
<dbReference type="PRINTS" id="PR00035">
    <property type="entry name" value="HTHGNTR"/>
</dbReference>